<gene>
    <name evidence="1" type="ORF">QX249_09590</name>
</gene>
<evidence type="ECO:0000313" key="1">
    <source>
        <dbReference type="EMBL" id="MDS1820908.1"/>
    </source>
</evidence>
<dbReference type="AlphaFoldDB" id="A0AAW8PXL5"/>
<accession>A0AAW8PXL5</accession>
<organism evidence="1 2">
    <name type="scientific">Vibrio parahaemolyticus</name>
    <dbReference type="NCBI Taxonomy" id="670"/>
    <lineage>
        <taxon>Bacteria</taxon>
        <taxon>Pseudomonadati</taxon>
        <taxon>Pseudomonadota</taxon>
        <taxon>Gammaproteobacteria</taxon>
        <taxon>Vibrionales</taxon>
        <taxon>Vibrionaceae</taxon>
        <taxon>Vibrio</taxon>
    </lineage>
</organism>
<proteinExistence type="predicted"/>
<dbReference type="RefSeq" id="WP_311019691.1">
    <property type="nucleotide sequence ID" value="NZ_JAUHGG010000003.1"/>
</dbReference>
<sequence length="103" mass="11553">MHQTLIPADNWFAVLDPWSDEYPDAAVETIDIHRVIMWKETPNGVVGLVSPELNGGVLSENYCNSMSGTIYKHFDDLTDRELQALVLKRKGGSVKHLEERVSG</sequence>
<name>A0AAW8PXL5_VIBPH</name>
<dbReference type="Proteomes" id="UP001253193">
    <property type="component" value="Unassembled WGS sequence"/>
</dbReference>
<comment type="caution">
    <text evidence="1">The sequence shown here is derived from an EMBL/GenBank/DDBJ whole genome shotgun (WGS) entry which is preliminary data.</text>
</comment>
<dbReference type="EMBL" id="JAUHGG010000003">
    <property type="protein sequence ID" value="MDS1820908.1"/>
    <property type="molecule type" value="Genomic_DNA"/>
</dbReference>
<protein>
    <submittedName>
        <fullName evidence="1">Uncharacterized protein</fullName>
    </submittedName>
</protein>
<evidence type="ECO:0000313" key="2">
    <source>
        <dbReference type="Proteomes" id="UP001253193"/>
    </source>
</evidence>
<reference evidence="1" key="1">
    <citation type="submission" date="2023-06" db="EMBL/GenBank/DDBJ databases">
        <title>Genomic Diversity of Vibrio spp. and Metagenomic Analysis of Pathogens in Florida Gulf Coastal Waters Following Hurricane Ian.</title>
        <authorList>
            <person name="Brumfield K.D."/>
        </authorList>
    </citation>
    <scope>NUCLEOTIDE SEQUENCE</scope>
    <source>
        <strain evidence="1">WBS2B-138</strain>
    </source>
</reference>